<accession>A0ABW2EN45</accession>
<dbReference type="Pfam" id="PF13439">
    <property type="entry name" value="Glyco_transf_4"/>
    <property type="match status" value="1"/>
</dbReference>
<dbReference type="InterPro" id="IPR001296">
    <property type="entry name" value="Glyco_trans_1"/>
</dbReference>
<sequence length="383" mass="44805">MRVFVIPSVYPNKYNLNSGSYIHQQVKEIQGRDIEIIVLDASSYRFDKWFDKSCFKVEKRLYEKINVLSLHYWGLLQSRLPRLNVFLYNMQLNRIYREAVKIFGEPDILHAHFSFLSGYGARKLSKKYNIPYIVTEHYSLFLQPKVDDYILKITTEAINHADFFSCVSETLRQEIVKKTNIQKKISVISNMIDSRYKYHEKPQKNHFRFFSAGNLVPSKGFDLLIKTFCETFDRNEKVMLFIAGKGVEHNNLKKQIDLYKRQHQITLLGQLNGNEMLKEYIESDCFILPSKYETFGIVYREALAVGRPVISTKNGGIEQGWSDIFGELVEIDNKLKLSIAMRYVVNNINTYEGKTISEKCLNQYSSETTVNQIIRAYKNTLDH</sequence>
<protein>
    <submittedName>
        <fullName evidence="3">Glycosyltransferase</fullName>
        <ecNumber evidence="3">2.4.-.-</ecNumber>
    </submittedName>
</protein>
<evidence type="ECO:0000313" key="3">
    <source>
        <dbReference type="EMBL" id="MFC7062336.1"/>
    </source>
</evidence>
<feature type="domain" description="Glycosyl transferase family 1" evidence="1">
    <location>
        <begin position="203"/>
        <end position="344"/>
    </location>
</feature>
<dbReference type="RefSeq" id="WP_204711815.1">
    <property type="nucleotide sequence ID" value="NZ_JBHSZV010000026.1"/>
</dbReference>
<keyword evidence="4" id="KW-1185">Reference proteome</keyword>
<dbReference type="EMBL" id="JBHSZV010000026">
    <property type="protein sequence ID" value="MFC7062336.1"/>
    <property type="molecule type" value="Genomic_DNA"/>
</dbReference>
<evidence type="ECO:0000259" key="1">
    <source>
        <dbReference type="Pfam" id="PF00534"/>
    </source>
</evidence>
<dbReference type="SUPFAM" id="SSF53756">
    <property type="entry name" value="UDP-Glycosyltransferase/glycogen phosphorylase"/>
    <property type="match status" value="1"/>
</dbReference>
<evidence type="ECO:0000259" key="2">
    <source>
        <dbReference type="Pfam" id="PF13439"/>
    </source>
</evidence>
<dbReference type="PANTHER" id="PTHR45947">
    <property type="entry name" value="SULFOQUINOVOSYL TRANSFERASE SQD2"/>
    <property type="match status" value="1"/>
</dbReference>
<dbReference type="GO" id="GO:0016757">
    <property type="term" value="F:glycosyltransferase activity"/>
    <property type="evidence" value="ECO:0007669"/>
    <property type="project" value="UniProtKB-KW"/>
</dbReference>
<comment type="caution">
    <text evidence="3">The sequence shown here is derived from an EMBL/GenBank/DDBJ whole genome shotgun (WGS) entry which is preliminary data.</text>
</comment>
<dbReference type="Gene3D" id="3.40.50.2000">
    <property type="entry name" value="Glycogen Phosphorylase B"/>
    <property type="match status" value="2"/>
</dbReference>
<dbReference type="Proteomes" id="UP001596410">
    <property type="component" value="Unassembled WGS sequence"/>
</dbReference>
<feature type="domain" description="Glycosyltransferase subfamily 4-like N-terminal" evidence="2">
    <location>
        <begin position="20"/>
        <end position="194"/>
    </location>
</feature>
<organism evidence="3 4">
    <name type="scientific">Halobacillus seohaensis</name>
    <dbReference type="NCBI Taxonomy" id="447421"/>
    <lineage>
        <taxon>Bacteria</taxon>
        <taxon>Bacillati</taxon>
        <taxon>Bacillota</taxon>
        <taxon>Bacilli</taxon>
        <taxon>Bacillales</taxon>
        <taxon>Bacillaceae</taxon>
        <taxon>Halobacillus</taxon>
    </lineage>
</organism>
<dbReference type="InterPro" id="IPR028098">
    <property type="entry name" value="Glyco_trans_4-like_N"/>
</dbReference>
<proteinExistence type="predicted"/>
<evidence type="ECO:0000313" key="4">
    <source>
        <dbReference type="Proteomes" id="UP001596410"/>
    </source>
</evidence>
<keyword evidence="3" id="KW-0808">Transferase</keyword>
<reference evidence="4" key="1">
    <citation type="journal article" date="2019" name="Int. J. Syst. Evol. Microbiol.">
        <title>The Global Catalogue of Microorganisms (GCM) 10K type strain sequencing project: providing services to taxonomists for standard genome sequencing and annotation.</title>
        <authorList>
            <consortium name="The Broad Institute Genomics Platform"/>
            <consortium name="The Broad Institute Genome Sequencing Center for Infectious Disease"/>
            <person name="Wu L."/>
            <person name="Ma J."/>
        </authorList>
    </citation>
    <scope>NUCLEOTIDE SEQUENCE [LARGE SCALE GENOMIC DNA]</scope>
    <source>
        <strain evidence="4">CGMCC 4.1621</strain>
    </source>
</reference>
<dbReference type="Pfam" id="PF00534">
    <property type="entry name" value="Glycos_transf_1"/>
    <property type="match status" value="1"/>
</dbReference>
<gene>
    <name evidence="3" type="ORF">ACFQIC_10745</name>
</gene>
<dbReference type="InterPro" id="IPR050194">
    <property type="entry name" value="Glycosyltransferase_grp1"/>
</dbReference>
<dbReference type="PANTHER" id="PTHR45947:SF15">
    <property type="entry name" value="TEICHURONIC ACID BIOSYNTHESIS GLYCOSYLTRANSFERASE TUAC-RELATED"/>
    <property type="match status" value="1"/>
</dbReference>
<keyword evidence="3" id="KW-0328">Glycosyltransferase</keyword>
<dbReference type="EC" id="2.4.-.-" evidence="3"/>
<name>A0ABW2EN45_9BACI</name>